<evidence type="ECO:0000259" key="4">
    <source>
        <dbReference type="Pfam" id="PF00135"/>
    </source>
</evidence>
<dbReference type="PANTHER" id="PTHR11559">
    <property type="entry name" value="CARBOXYLESTERASE"/>
    <property type="match status" value="1"/>
</dbReference>
<reference evidence="5 6" key="1">
    <citation type="journal article" date="2020" name="ISME J.">
        <title>Uncovering the hidden diversity of litter-decomposition mechanisms in mushroom-forming fungi.</title>
        <authorList>
            <person name="Floudas D."/>
            <person name="Bentzer J."/>
            <person name="Ahren D."/>
            <person name="Johansson T."/>
            <person name="Persson P."/>
            <person name="Tunlid A."/>
        </authorList>
    </citation>
    <scope>NUCLEOTIDE SEQUENCE [LARGE SCALE GENOMIC DNA]</scope>
    <source>
        <strain evidence="5 6">CBS 101986</strain>
    </source>
</reference>
<dbReference type="InterPro" id="IPR019826">
    <property type="entry name" value="Carboxylesterase_B_AS"/>
</dbReference>
<accession>A0A8H5BQ50</accession>
<sequence>MTKNHLPFVGLLLHITAALGAAAPPPPIVNVGGTQYQGFASVDPSNNATNTNFLGIRYAAVPTGKLRFAAPQAPPPVPGVQMANVEPNTCFNSASGQSATTPFRMNARAADAPVASEDCLFLNVFVPGNLGDKKDLPVAFWIHGGGYIAGSAVGFNGNDLIREAGGDVVAVVIQYRLGVFGFLGGQKVKDGGALNAGLLDQQFALKWVQQNIRKFGGDPTKVTIWGESAGAGSVMQQVLANGGKTNPPLFRAAISSSLFLPSQYKFNDHIPELLFSEVVSQTNCTSAADALACIRASNVNTLQAANNEINTSGFFGTFTFVPVIDGKFITDSPTRLMNARKVNGNVLYAVTNAFEGTSFVNQASTNTVTDFVVQLYPTITAAQAASAAAQYAGLGTDIFQKNAIYGESVFICPSYVMMRAFPNNAFKGEFAIPPALHGNDVAYYFPNGNPPPFANPQFDAAFSESFLNFVRSSSPDTKFDKTNITPTFRHWNGSNEMLFNKTAANAPDVRQIQTSAALLSRCRFWESIAAQIAQ</sequence>
<proteinExistence type="inferred from homology"/>
<dbReference type="EC" id="3.1.1.-" evidence="3"/>
<gene>
    <name evidence="5" type="ORF">D9619_004624</name>
</gene>
<dbReference type="Gene3D" id="3.40.50.1820">
    <property type="entry name" value="alpha/beta hydrolase"/>
    <property type="match status" value="1"/>
</dbReference>
<dbReference type="InterPro" id="IPR029058">
    <property type="entry name" value="AB_hydrolase_fold"/>
</dbReference>
<evidence type="ECO:0000313" key="5">
    <source>
        <dbReference type="EMBL" id="KAF5327174.1"/>
    </source>
</evidence>
<dbReference type="EMBL" id="JAACJJ010000014">
    <property type="protein sequence ID" value="KAF5327174.1"/>
    <property type="molecule type" value="Genomic_DNA"/>
</dbReference>
<protein>
    <recommendedName>
        <fullName evidence="3">Carboxylic ester hydrolase</fullName>
        <ecNumber evidence="3">3.1.1.-</ecNumber>
    </recommendedName>
</protein>
<comment type="similarity">
    <text evidence="1 3">Belongs to the type-B carboxylesterase/lipase family.</text>
</comment>
<feature type="domain" description="Carboxylesterase type B" evidence="4">
    <location>
        <begin position="27"/>
        <end position="492"/>
    </location>
</feature>
<feature type="signal peptide" evidence="3">
    <location>
        <begin position="1"/>
        <end position="22"/>
    </location>
</feature>
<dbReference type="SUPFAM" id="SSF53474">
    <property type="entry name" value="alpha/beta-Hydrolases"/>
    <property type="match status" value="1"/>
</dbReference>
<keyword evidence="2 3" id="KW-0378">Hydrolase</keyword>
<dbReference type="AlphaFoldDB" id="A0A8H5BQ50"/>
<dbReference type="OrthoDB" id="408631at2759"/>
<organism evidence="5 6">
    <name type="scientific">Psilocybe cf. subviscida</name>
    <dbReference type="NCBI Taxonomy" id="2480587"/>
    <lineage>
        <taxon>Eukaryota</taxon>
        <taxon>Fungi</taxon>
        <taxon>Dikarya</taxon>
        <taxon>Basidiomycota</taxon>
        <taxon>Agaricomycotina</taxon>
        <taxon>Agaricomycetes</taxon>
        <taxon>Agaricomycetidae</taxon>
        <taxon>Agaricales</taxon>
        <taxon>Agaricineae</taxon>
        <taxon>Strophariaceae</taxon>
        <taxon>Psilocybe</taxon>
    </lineage>
</organism>
<name>A0A8H5BQ50_9AGAR</name>
<evidence type="ECO:0000256" key="1">
    <source>
        <dbReference type="ARBA" id="ARBA00005964"/>
    </source>
</evidence>
<dbReference type="PROSITE" id="PS00122">
    <property type="entry name" value="CARBOXYLESTERASE_B_1"/>
    <property type="match status" value="1"/>
</dbReference>
<keyword evidence="3" id="KW-0732">Signal</keyword>
<feature type="chain" id="PRO_5034973572" description="Carboxylic ester hydrolase" evidence="3">
    <location>
        <begin position="23"/>
        <end position="534"/>
    </location>
</feature>
<evidence type="ECO:0000256" key="3">
    <source>
        <dbReference type="RuleBase" id="RU361235"/>
    </source>
</evidence>
<dbReference type="InterPro" id="IPR002018">
    <property type="entry name" value="CarbesteraseB"/>
</dbReference>
<dbReference type="PROSITE" id="PS00941">
    <property type="entry name" value="CARBOXYLESTERASE_B_2"/>
    <property type="match status" value="1"/>
</dbReference>
<evidence type="ECO:0000256" key="2">
    <source>
        <dbReference type="ARBA" id="ARBA00022801"/>
    </source>
</evidence>
<dbReference type="Proteomes" id="UP000567179">
    <property type="component" value="Unassembled WGS sequence"/>
</dbReference>
<dbReference type="Pfam" id="PF00135">
    <property type="entry name" value="COesterase"/>
    <property type="match status" value="1"/>
</dbReference>
<keyword evidence="6" id="KW-1185">Reference proteome</keyword>
<dbReference type="InterPro" id="IPR019819">
    <property type="entry name" value="Carboxylesterase_B_CS"/>
</dbReference>
<comment type="caution">
    <text evidence="5">The sequence shown here is derived from an EMBL/GenBank/DDBJ whole genome shotgun (WGS) entry which is preliminary data.</text>
</comment>
<dbReference type="InterPro" id="IPR050309">
    <property type="entry name" value="Type-B_Carboxylest/Lipase"/>
</dbReference>
<evidence type="ECO:0000313" key="6">
    <source>
        <dbReference type="Proteomes" id="UP000567179"/>
    </source>
</evidence>
<dbReference type="GO" id="GO:0016787">
    <property type="term" value="F:hydrolase activity"/>
    <property type="evidence" value="ECO:0007669"/>
    <property type="project" value="UniProtKB-KW"/>
</dbReference>